<dbReference type="SUPFAM" id="SSF55811">
    <property type="entry name" value="Nudix"/>
    <property type="match status" value="1"/>
</dbReference>
<comment type="caution">
    <text evidence="6">The sequence shown here is derived from an EMBL/GenBank/DDBJ whole genome shotgun (WGS) entry which is preliminary data.</text>
</comment>
<dbReference type="InterPro" id="IPR020084">
    <property type="entry name" value="NUDIX_hydrolase_CS"/>
</dbReference>
<protein>
    <recommendedName>
        <fullName evidence="5">Nudix hydrolase domain-containing protein</fullName>
    </recommendedName>
</protein>
<dbReference type="PRINTS" id="PR00502">
    <property type="entry name" value="NUDIXFAMILY"/>
</dbReference>
<reference evidence="6 7" key="1">
    <citation type="journal article" date="2016" name="Nat. Commun.">
        <title>Thousands of microbial genomes shed light on interconnected biogeochemical processes in an aquifer system.</title>
        <authorList>
            <person name="Anantharaman K."/>
            <person name="Brown C.T."/>
            <person name="Hug L.A."/>
            <person name="Sharon I."/>
            <person name="Castelle C.J."/>
            <person name="Probst A.J."/>
            <person name="Thomas B.C."/>
            <person name="Singh A."/>
            <person name="Wilkins M.J."/>
            <person name="Karaoz U."/>
            <person name="Brodie E.L."/>
            <person name="Williams K.H."/>
            <person name="Hubbard S.S."/>
            <person name="Banfield J.F."/>
        </authorList>
    </citation>
    <scope>NUCLEOTIDE SEQUENCE [LARGE SCALE GENOMIC DNA]</scope>
</reference>
<dbReference type="STRING" id="1798542.A3F54_00115"/>
<comment type="similarity">
    <text evidence="4">Belongs to the Nudix hydrolase family.</text>
</comment>
<keyword evidence="2 4" id="KW-0378">Hydrolase</keyword>
<dbReference type="InterPro" id="IPR015797">
    <property type="entry name" value="NUDIX_hydrolase-like_dom_sf"/>
</dbReference>
<gene>
    <name evidence="6" type="ORF">A3F54_00115</name>
</gene>
<evidence type="ECO:0000256" key="1">
    <source>
        <dbReference type="ARBA" id="ARBA00001946"/>
    </source>
</evidence>
<feature type="domain" description="Nudix hydrolase" evidence="5">
    <location>
        <begin position="2"/>
        <end position="134"/>
    </location>
</feature>
<dbReference type="GO" id="GO:0016787">
    <property type="term" value="F:hydrolase activity"/>
    <property type="evidence" value="ECO:0007669"/>
    <property type="project" value="UniProtKB-KW"/>
</dbReference>
<dbReference type="PANTHER" id="PTHR43046:SF12">
    <property type="entry name" value="GDP-MANNOSE MANNOSYL HYDROLASE"/>
    <property type="match status" value="1"/>
</dbReference>
<evidence type="ECO:0000256" key="4">
    <source>
        <dbReference type="RuleBase" id="RU003476"/>
    </source>
</evidence>
<dbReference type="Gene3D" id="3.90.79.10">
    <property type="entry name" value="Nucleoside Triphosphate Pyrophosphohydrolase"/>
    <property type="match status" value="1"/>
</dbReference>
<dbReference type="PANTHER" id="PTHR43046">
    <property type="entry name" value="GDP-MANNOSE MANNOSYL HYDROLASE"/>
    <property type="match status" value="1"/>
</dbReference>
<sequence>MKRNISGGGVIINGEGKILVVNQNSDSWSLPKGRLNPGETPLQAARREIYEETGLKDLQLVREFPPYERFTIALGGKGEDTSTRKTIYFFLFRTQQEQLQSHDPDNPEARWVDRSEVAALLTHPKDAAFFRGIMAELSVI</sequence>
<dbReference type="Proteomes" id="UP000176952">
    <property type="component" value="Unassembled WGS sequence"/>
</dbReference>
<evidence type="ECO:0000256" key="2">
    <source>
        <dbReference type="ARBA" id="ARBA00022801"/>
    </source>
</evidence>
<proteinExistence type="inferred from homology"/>
<dbReference type="EMBL" id="MHKD01000003">
    <property type="protein sequence ID" value="OGY85258.1"/>
    <property type="molecule type" value="Genomic_DNA"/>
</dbReference>
<evidence type="ECO:0000259" key="5">
    <source>
        <dbReference type="PROSITE" id="PS51462"/>
    </source>
</evidence>
<name>A0A1G2B7R3_9BACT</name>
<dbReference type="InterPro" id="IPR000086">
    <property type="entry name" value="NUDIX_hydrolase_dom"/>
</dbReference>
<organism evidence="6 7">
    <name type="scientific">Candidatus Kerfeldbacteria bacterium RIFCSPHIGHO2_12_FULL_48_17</name>
    <dbReference type="NCBI Taxonomy" id="1798542"/>
    <lineage>
        <taxon>Bacteria</taxon>
        <taxon>Candidatus Kerfeldiibacteriota</taxon>
    </lineage>
</organism>
<evidence type="ECO:0000313" key="6">
    <source>
        <dbReference type="EMBL" id="OGY85258.1"/>
    </source>
</evidence>
<evidence type="ECO:0000256" key="3">
    <source>
        <dbReference type="ARBA" id="ARBA00022842"/>
    </source>
</evidence>
<dbReference type="AlphaFoldDB" id="A0A1G2B7R3"/>
<comment type="cofactor">
    <cofactor evidence="1">
        <name>Mg(2+)</name>
        <dbReference type="ChEBI" id="CHEBI:18420"/>
    </cofactor>
</comment>
<evidence type="ECO:0000313" key="7">
    <source>
        <dbReference type="Proteomes" id="UP000176952"/>
    </source>
</evidence>
<dbReference type="PROSITE" id="PS00893">
    <property type="entry name" value="NUDIX_BOX"/>
    <property type="match status" value="1"/>
</dbReference>
<dbReference type="Pfam" id="PF00293">
    <property type="entry name" value="NUDIX"/>
    <property type="match status" value="1"/>
</dbReference>
<keyword evidence="3" id="KW-0460">Magnesium</keyword>
<accession>A0A1G2B7R3</accession>
<dbReference type="PROSITE" id="PS51462">
    <property type="entry name" value="NUDIX"/>
    <property type="match status" value="1"/>
</dbReference>
<dbReference type="InterPro" id="IPR020476">
    <property type="entry name" value="Nudix_hydrolase"/>
</dbReference>